<evidence type="ECO:0000313" key="6">
    <source>
        <dbReference type="Proteomes" id="UP000308530"/>
    </source>
</evidence>
<evidence type="ECO:0000313" key="5">
    <source>
        <dbReference type="EMBL" id="QLF69142.1"/>
    </source>
</evidence>
<evidence type="ECO:0000256" key="1">
    <source>
        <dbReference type="ARBA" id="ARBA00004196"/>
    </source>
</evidence>
<proteinExistence type="predicted"/>
<gene>
    <name evidence="5" type="ORF">FE840_006095</name>
</gene>
<feature type="signal peptide" evidence="3">
    <location>
        <begin position="1"/>
        <end position="27"/>
    </location>
</feature>
<feature type="chain" id="PRO_5046680093" evidence="3">
    <location>
        <begin position="28"/>
        <end position="426"/>
    </location>
</feature>
<evidence type="ECO:0000256" key="2">
    <source>
        <dbReference type="ARBA" id="ARBA00022729"/>
    </source>
</evidence>
<keyword evidence="2 3" id="KW-0732">Signal</keyword>
<dbReference type="CDD" id="cd14657">
    <property type="entry name" value="Imelysin_IrpA-like"/>
    <property type="match status" value="1"/>
</dbReference>
<dbReference type="EMBL" id="CP058350">
    <property type="protein sequence ID" value="QLF69142.1"/>
    <property type="molecule type" value="Genomic_DNA"/>
</dbReference>
<dbReference type="InterPro" id="IPR018976">
    <property type="entry name" value="Imelysin-like"/>
</dbReference>
<evidence type="ECO:0000259" key="4">
    <source>
        <dbReference type="Pfam" id="PF09375"/>
    </source>
</evidence>
<accession>A0ABX6QLK3</accession>
<feature type="domain" description="Imelysin-like" evidence="4">
    <location>
        <begin position="42"/>
        <end position="397"/>
    </location>
</feature>
<dbReference type="Proteomes" id="UP000308530">
    <property type="component" value="Chromosome"/>
</dbReference>
<keyword evidence="6" id="KW-1185">Reference proteome</keyword>
<dbReference type="RefSeq" id="WP_138285725.1">
    <property type="nucleotide sequence ID" value="NZ_CP058350.1"/>
</dbReference>
<comment type="subcellular location">
    <subcellularLocation>
        <location evidence="1">Cell envelope</location>
    </subcellularLocation>
</comment>
<dbReference type="Pfam" id="PF09375">
    <property type="entry name" value="Peptidase_M75"/>
    <property type="match status" value="1"/>
</dbReference>
<dbReference type="InterPro" id="IPR038352">
    <property type="entry name" value="Imelysin_sf"/>
</dbReference>
<protein>
    <submittedName>
        <fullName evidence="5">Peptidase</fullName>
    </submittedName>
</protein>
<evidence type="ECO:0000256" key="3">
    <source>
        <dbReference type="SAM" id="SignalP"/>
    </source>
</evidence>
<reference evidence="5 6" key="1">
    <citation type="submission" date="2020-06" db="EMBL/GenBank/DDBJ databases">
        <title>Genome sequence of Rhizobium sp strain ADMK78.</title>
        <authorList>
            <person name="Rahi P."/>
        </authorList>
    </citation>
    <scope>NUCLEOTIDE SEQUENCE [LARGE SCALE GENOMIC DNA]</scope>
    <source>
        <strain evidence="5 6">ADMK78</strain>
    </source>
</reference>
<sequence>MFRKNILGASMALLVASAAFTAGPAVAAPSQSDVLTHYAALAHAKYEDSLTTAKALDAAIDALIASPSEDTLKAARAAWIAARVPYQQSEVYRFGNPIVDDWEGKVNAWPLDEGLIDYVDAGYGVESDSNSLYVANIIANPKIAINGAEVDASVITPALLSDTLHEAGEVEANVATGYHAIEFLLWGQDLNGTGPGAGKRPYTDFDTANCTNGNCDRRAAYLKAASELLISDLEEMVAAWAPEGEATKAVMADEKAGISAILTGMGSLSYGELAGERMKLGLLLHDPEEEHDCFSDNTHASHLNDAVGIASAYTGEYTRVDGTKMTGPSVSELVVEKDAALDAEMKAKLTKTLDAMNAMAKRAETVEAYDQMIGEGNAEGNATVQAAIDGLIDQTQTIERVIASLDLGTIELEGSDSLDNPNAVFQ</sequence>
<name>A0ABX6QLK3_9HYPH</name>
<organism evidence="5 6">
    <name type="scientific">Peteryoungia desertarenae</name>
    <dbReference type="NCBI Taxonomy" id="1813451"/>
    <lineage>
        <taxon>Bacteria</taxon>
        <taxon>Pseudomonadati</taxon>
        <taxon>Pseudomonadota</taxon>
        <taxon>Alphaproteobacteria</taxon>
        <taxon>Hyphomicrobiales</taxon>
        <taxon>Rhizobiaceae</taxon>
        <taxon>Peteryoungia</taxon>
    </lineage>
</organism>
<dbReference type="Gene3D" id="1.20.1420.20">
    <property type="entry name" value="M75 peptidase, HXXE motif"/>
    <property type="match status" value="1"/>
</dbReference>